<dbReference type="PRINTS" id="PR00081">
    <property type="entry name" value="GDHRDH"/>
</dbReference>
<dbReference type="GO" id="GO:0016491">
    <property type="term" value="F:oxidoreductase activity"/>
    <property type="evidence" value="ECO:0007669"/>
    <property type="project" value="UniProtKB-KW"/>
</dbReference>
<dbReference type="AlphaFoldDB" id="A0A7I7P0P4"/>
<dbReference type="PANTHER" id="PTHR24321:SF15">
    <property type="entry name" value="OXIDOREDUCTASE UCPA"/>
    <property type="match status" value="1"/>
</dbReference>
<evidence type="ECO:0000313" key="3">
    <source>
        <dbReference type="EMBL" id="BBY02477.1"/>
    </source>
</evidence>
<organism evidence="3 4">
    <name type="scientific">Mycobacterium seoulense</name>
    <dbReference type="NCBI Taxonomy" id="386911"/>
    <lineage>
        <taxon>Bacteria</taxon>
        <taxon>Bacillati</taxon>
        <taxon>Actinomycetota</taxon>
        <taxon>Actinomycetes</taxon>
        <taxon>Mycobacteriales</taxon>
        <taxon>Mycobacteriaceae</taxon>
        <taxon>Mycobacterium</taxon>
    </lineage>
</organism>
<name>A0A7I7P0P4_9MYCO</name>
<dbReference type="EMBL" id="AP022582">
    <property type="protein sequence ID" value="BBY02477.1"/>
    <property type="molecule type" value="Genomic_DNA"/>
</dbReference>
<dbReference type="InterPro" id="IPR036291">
    <property type="entry name" value="NAD(P)-bd_dom_sf"/>
</dbReference>
<sequence>MTGRLDGKVAVVVGGGQSAGATIGNGRAACITFAREGATVLVADRVLESAESTVKMIHDEGGTAAAIEVDVTATADVEGLAARVRSDYGRVDVLHNNVGIISTGATDEIDLDFWNRMFAINLDGIWQVIKHLGPIMREQGSGSIINISSLASFLAGPENIGYATSKAALNSMSRSFAKEYAKHHVRVNVIAPGAVETPIGVDQLVERTGLSREKVMEMRDSTVPLGKQGSAFDVAKAAVFLASDDAAWITGIILPVDGGATLSIIPT</sequence>
<dbReference type="CDD" id="cd05233">
    <property type="entry name" value="SDR_c"/>
    <property type="match status" value="1"/>
</dbReference>
<keyword evidence="4" id="KW-1185">Reference proteome</keyword>
<reference evidence="3 4" key="1">
    <citation type="journal article" date="2019" name="Emerg. Microbes Infect.">
        <title>Comprehensive subspecies identification of 175 nontuberculous mycobacteria species based on 7547 genomic profiles.</title>
        <authorList>
            <person name="Matsumoto Y."/>
            <person name="Kinjo T."/>
            <person name="Motooka D."/>
            <person name="Nabeya D."/>
            <person name="Jung N."/>
            <person name="Uechi K."/>
            <person name="Horii T."/>
            <person name="Iida T."/>
            <person name="Fujita J."/>
            <person name="Nakamura S."/>
        </authorList>
    </citation>
    <scope>NUCLEOTIDE SEQUENCE [LARGE SCALE GENOMIC DNA]</scope>
    <source>
        <strain evidence="3 4">JCM 16018</strain>
    </source>
</reference>
<dbReference type="PROSITE" id="PS00061">
    <property type="entry name" value="ADH_SHORT"/>
    <property type="match status" value="1"/>
</dbReference>
<dbReference type="Proteomes" id="UP000466632">
    <property type="component" value="Chromosome"/>
</dbReference>
<protein>
    <submittedName>
        <fullName evidence="3">Dehydrogenase</fullName>
    </submittedName>
</protein>
<accession>A0A7I7P0P4</accession>
<comment type="similarity">
    <text evidence="1">Belongs to the short-chain dehydrogenases/reductases (SDR) family.</text>
</comment>
<dbReference type="FunFam" id="3.40.50.720:FF:000084">
    <property type="entry name" value="Short-chain dehydrogenase reductase"/>
    <property type="match status" value="1"/>
</dbReference>
<keyword evidence="2" id="KW-0560">Oxidoreductase</keyword>
<dbReference type="Gene3D" id="3.40.50.720">
    <property type="entry name" value="NAD(P)-binding Rossmann-like Domain"/>
    <property type="match status" value="1"/>
</dbReference>
<dbReference type="PANTHER" id="PTHR24321">
    <property type="entry name" value="DEHYDROGENASES, SHORT CHAIN"/>
    <property type="match status" value="1"/>
</dbReference>
<gene>
    <name evidence="3" type="ORF">MSEO_29760</name>
</gene>
<dbReference type="RefSeq" id="WP_102419671.1">
    <property type="nucleotide sequence ID" value="NZ_AP022582.1"/>
</dbReference>
<dbReference type="KEGG" id="mseo:MSEO_29760"/>
<proteinExistence type="inferred from homology"/>
<dbReference type="Pfam" id="PF13561">
    <property type="entry name" value="adh_short_C2"/>
    <property type="match status" value="1"/>
</dbReference>
<dbReference type="InterPro" id="IPR020904">
    <property type="entry name" value="Sc_DH/Rdtase_CS"/>
</dbReference>
<evidence type="ECO:0000256" key="1">
    <source>
        <dbReference type="ARBA" id="ARBA00006484"/>
    </source>
</evidence>
<dbReference type="InterPro" id="IPR002347">
    <property type="entry name" value="SDR_fam"/>
</dbReference>
<evidence type="ECO:0000313" key="4">
    <source>
        <dbReference type="Proteomes" id="UP000466632"/>
    </source>
</evidence>
<dbReference type="SUPFAM" id="SSF51735">
    <property type="entry name" value="NAD(P)-binding Rossmann-fold domains"/>
    <property type="match status" value="1"/>
</dbReference>
<dbReference type="PRINTS" id="PR00080">
    <property type="entry name" value="SDRFAMILY"/>
</dbReference>
<evidence type="ECO:0000256" key="2">
    <source>
        <dbReference type="ARBA" id="ARBA00023002"/>
    </source>
</evidence>